<dbReference type="AlphaFoldDB" id="A0A0D3J4R2"/>
<keyword evidence="5" id="KW-0131">Cell cycle</keyword>
<dbReference type="EnsemblProtists" id="EOD18497">
    <property type="protein sequence ID" value="EOD18497"/>
    <property type="gene ID" value="EMIHUDRAFT_196808"/>
</dbReference>
<keyword evidence="9" id="KW-1185">Reference proteome</keyword>
<dbReference type="InterPro" id="IPR038558">
    <property type="entry name" value="SAS-6_N_sf"/>
</dbReference>
<name>A0A0D3J4R2_EMIH1</name>
<evidence type="ECO:0000313" key="9">
    <source>
        <dbReference type="Proteomes" id="UP000013827"/>
    </source>
</evidence>
<dbReference type="KEGG" id="ehx:EMIHUDRAFT_196808"/>
<dbReference type="HOGENOM" id="CLU_1083519_0_0_1"/>
<dbReference type="PaxDb" id="2903-EOD18497"/>
<dbReference type="Proteomes" id="UP000013827">
    <property type="component" value="Unassembled WGS sequence"/>
</dbReference>
<evidence type="ECO:0000256" key="5">
    <source>
        <dbReference type="ARBA" id="ARBA00023306"/>
    </source>
</evidence>
<feature type="domain" description="Spindle assembly abnormal protein 6 N-terminal" evidence="7">
    <location>
        <begin position="9"/>
        <end position="113"/>
    </location>
</feature>
<dbReference type="PANTHER" id="PTHR44281">
    <property type="entry name" value="SPINDLE ASSEMBLY ABNORMAL PROTEIN 6 HOMOLOG"/>
    <property type="match status" value="1"/>
</dbReference>
<protein>
    <recommendedName>
        <fullName evidence="7">Spindle assembly abnormal protein 6 N-terminal domain-containing protein</fullName>
    </recommendedName>
</protein>
<dbReference type="CDD" id="cd10142">
    <property type="entry name" value="HD_SAS6_N"/>
    <property type="match status" value="1"/>
</dbReference>
<reference evidence="8" key="2">
    <citation type="submission" date="2024-10" db="UniProtKB">
        <authorList>
            <consortium name="EnsemblProtists"/>
        </authorList>
    </citation>
    <scope>IDENTIFICATION</scope>
</reference>
<evidence type="ECO:0000256" key="4">
    <source>
        <dbReference type="ARBA" id="ARBA00023212"/>
    </source>
</evidence>
<keyword evidence="3 6" id="KW-0175">Coiled coil</keyword>
<feature type="coiled-coil region" evidence="6">
    <location>
        <begin position="167"/>
        <end position="194"/>
    </location>
</feature>
<proteinExistence type="predicted"/>
<dbReference type="GeneID" id="19046498"/>
<dbReference type="PANTHER" id="PTHR44281:SF2">
    <property type="entry name" value="SPINDLE ASSEMBLY ABNORMAL PROTEIN 6 HOMOLOG"/>
    <property type="match status" value="1"/>
</dbReference>
<organism evidence="8 9">
    <name type="scientific">Emiliania huxleyi (strain CCMP1516)</name>
    <dbReference type="NCBI Taxonomy" id="280463"/>
    <lineage>
        <taxon>Eukaryota</taxon>
        <taxon>Haptista</taxon>
        <taxon>Haptophyta</taxon>
        <taxon>Prymnesiophyceae</taxon>
        <taxon>Isochrysidales</taxon>
        <taxon>Noelaerhabdaceae</taxon>
        <taxon>Emiliania</taxon>
    </lineage>
</organism>
<evidence type="ECO:0000259" key="7">
    <source>
        <dbReference type="Pfam" id="PF16531"/>
    </source>
</evidence>
<keyword evidence="2" id="KW-0963">Cytoplasm</keyword>
<dbReference type="GO" id="GO:0005813">
    <property type="term" value="C:centrosome"/>
    <property type="evidence" value="ECO:0007669"/>
    <property type="project" value="UniProtKB-SubCell"/>
</dbReference>
<dbReference type="RefSeq" id="XP_005770926.1">
    <property type="nucleotide sequence ID" value="XM_005770869.1"/>
</dbReference>
<dbReference type="STRING" id="2903.R1C8D6"/>
<accession>A0A0D3J4R2</accession>
<evidence type="ECO:0000256" key="2">
    <source>
        <dbReference type="ARBA" id="ARBA00022490"/>
    </source>
</evidence>
<evidence type="ECO:0000256" key="3">
    <source>
        <dbReference type="ARBA" id="ARBA00023054"/>
    </source>
</evidence>
<comment type="subcellular location">
    <subcellularLocation>
        <location evidence="1">Cytoplasm</location>
        <location evidence="1">Cytoskeleton</location>
        <location evidence="1">Microtubule organizing center</location>
        <location evidence="1">Centrosome</location>
    </subcellularLocation>
</comment>
<evidence type="ECO:0000313" key="8">
    <source>
        <dbReference type="EnsemblProtists" id="EOD18497"/>
    </source>
</evidence>
<dbReference type="Gene3D" id="2.170.210.20">
    <property type="entry name" value="Spindle assembly abnormal protein 6, N-terminal domain"/>
    <property type="match status" value="1"/>
</dbReference>
<evidence type="ECO:0000256" key="1">
    <source>
        <dbReference type="ARBA" id="ARBA00004300"/>
    </source>
</evidence>
<dbReference type="Pfam" id="PF16531">
    <property type="entry name" value="SAS-6_N"/>
    <property type="match status" value="1"/>
</dbReference>
<reference evidence="9" key="1">
    <citation type="journal article" date="2013" name="Nature">
        <title>Pan genome of the phytoplankton Emiliania underpins its global distribution.</title>
        <authorList>
            <person name="Read B.A."/>
            <person name="Kegel J."/>
            <person name="Klute M.J."/>
            <person name="Kuo A."/>
            <person name="Lefebvre S.C."/>
            <person name="Maumus F."/>
            <person name="Mayer C."/>
            <person name="Miller J."/>
            <person name="Monier A."/>
            <person name="Salamov A."/>
            <person name="Young J."/>
            <person name="Aguilar M."/>
            <person name="Claverie J.M."/>
            <person name="Frickenhaus S."/>
            <person name="Gonzalez K."/>
            <person name="Herman E.K."/>
            <person name="Lin Y.C."/>
            <person name="Napier J."/>
            <person name="Ogata H."/>
            <person name="Sarno A.F."/>
            <person name="Shmutz J."/>
            <person name="Schroeder D."/>
            <person name="de Vargas C."/>
            <person name="Verret F."/>
            <person name="von Dassow P."/>
            <person name="Valentin K."/>
            <person name="Van de Peer Y."/>
            <person name="Wheeler G."/>
            <person name="Dacks J.B."/>
            <person name="Delwiche C.F."/>
            <person name="Dyhrman S.T."/>
            <person name="Glockner G."/>
            <person name="John U."/>
            <person name="Richards T."/>
            <person name="Worden A.Z."/>
            <person name="Zhang X."/>
            <person name="Grigoriev I.V."/>
            <person name="Allen A.E."/>
            <person name="Bidle K."/>
            <person name="Borodovsky M."/>
            <person name="Bowler C."/>
            <person name="Brownlee C."/>
            <person name="Cock J.M."/>
            <person name="Elias M."/>
            <person name="Gladyshev V.N."/>
            <person name="Groth M."/>
            <person name="Guda C."/>
            <person name="Hadaegh A."/>
            <person name="Iglesias-Rodriguez M.D."/>
            <person name="Jenkins J."/>
            <person name="Jones B.M."/>
            <person name="Lawson T."/>
            <person name="Leese F."/>
            <person name="Lindquist E."/>
            <person name="Lobanov A."/>
            <person name="Lomsadze A."/>
            <person name="Malik S.B."/>
            <person name="Marsh M.E."/>
            <person name="Mackinder L."/>
            <person name="Mock T."/>
            <person name="Mueller-Roeber B."/>
            <person name="Pagarete A."/>
            <person name="Parker M."/>
            <person name="Probert I."/>
            <person name="Quesneville H."/>
            <person name="Raines C."/>
            <person name="Rensing S.A."/>
            <person name="Riano-Pachon D.M."/>
            <person name="Richier S."/>
            <person name="Rokitta S."/>
            <person name="Shiraiwa Y."/>
            <person name="Soanes D.M."/>
            <person name="van der Giezen M."/>
            <person name="Wahlund T.M."/>
            <person name="Williams B."/>
            <person name="Wilson W."/>
            <person name="Wolfe G."/>
            <person name="Wurch L.L."/>
        </authorList>
    </citation>
    <scope>NUCLEOTIDE SEQUENCE</scope>
</reference>
<dbReference type="InterPro" id="IPR032396">
    <property type="entry name" value="SAS-6_N"/>
</dbReference>
<sequence>MESALEPSFFNGEVPVTLKYTDREDRRATITAAAGGMARQRVLNLQLTDEADAYLLYSLHLSEDDFHALKTEQSLLVDFATFPGKLVELLRQCQACAAEEQPRFVAELSVGDSAASSSAGKPPTLERWRAEGESFQAELSESRSAHREAESRAAALAAQLHESRLATREATHRLEGAEQEAALLREQTAELRRENSGLAAANHALEKAAGASRIEVAALSASTADKDALVAKTSSLLEAAADARRYEWGRGIATRLV</sequence>
<keyword evidence="4" id="KW-0206">Cytoskeleton</keyword>
<evidence type="ECO:0000256" key="6">
    <source>
        <dbReference type="SAM" id="Coils"/>
    </source>
</evidence>